<comment type="caution">
    <text evidence="5">The sequence shown here is derived from an EMBL/GenBank/DDBJ whole genome shotgun (WGS) entry which is preliminary data.</text>
</comment>
<evidence type="ECO:0000256" key="1">
    <source>
        <dbReference type="ARBA" id="ARBA00010833"/>
    </source>
</evidence>
<comment type="similarity">
    <text evidence="1">Belongs to the glycosyl hydrolase 63 family.</text>
</comment>
<name>A0A1V2I754_9ACTN</name>
<reference evidence="6" key="1">
    <citation type="submission" date="2016-10" db="EMBL/GenBank/DDBJ databases">
        <title>Frankia sp. NRRL B-16386 Genome sequencing.</title>
        <authorList>
            <person name="Ghodhbane-Gtari F."/>
            <person name="Swanson E."/>
            <person name="Gueddou A."/>
            <person name="Hezbri K."/>
            <person name="Ktari K."/>
            <person name="Nouioui I."/>
            <person name="Morris K."/>
            <person name="Simpson S."/>
            <person name="Abebe-Akele F."/>
            <person name="Thomas K."/>
            <person name="Gtari M."/>
            <person name="Tisa L.S."/>
        </authorList>
    </citation>
    <scope>NUCLEOTIDE SEQUENCE [LARGE SCALE GENOMIC DNA]</scope>
    <source>
        <strain evidence="6">NRRL B-16386</strain>
    </source>
</reference>
<keyword evidence="3" id="KW-0326">Glycosidase</keyword>
<evidence type="ECO:0000313" key="6">
    <source>
        <dbReference type="Proteomes" id="UP000188929"/>
    </source>
</evidence>
<evidence type="ECO:0000259" key="4">
    <source>
        <dbReference type="Pfam" id="PF22422"/>
    </source>
</evidence>
<dbReference type="InterPro" id="IPR054491">
    <property type="entry name" value="MGH1-like_GH"/>
</dbReference>
<evidence type="ECO:0000313" key="5">
    <source>
        <dbReference type="EMBL" id="ONH27574.1"/>
    </source>
</evidence>
<dbReference type="InterPro" id="IPR008928">
    <property type="entry name" value="6-hairpin_glycosidase_sf"/>
</dbReference>
<dbReference type="EMBL" id="MOMC01000045">
    <property type="protein sequence ID" value="ONH27574.1"/>
    <property type="molecule type" value="Genomic_DNA"/>
</dbReference>
<dbReference type="Gene3D" id="1.50.10.10">
    <property type="match status" value="1"/>
</dbReference>
<dbReference type="SUPFAM" id="SSF48208">
    <property type="entry name" value="Six-hairpin glycosidases"/>
    <property type="match status" value="1"/>
</dbReference>
<dbReference type="Proteomes" id="UP000188929">
    <property type="component" value="Unassembled WGS sequence"/>
</dbReference>
<dbReference type="GO" id="GO:0004573">
    <property type="term" value="F:Glc3Man9GlcNAc2 oligosaccharide glucosidase activity"/>
    <property type="evidence" value="ECO:0007669"/>
    <property type="project" value="InterPro"/>
</dbReference>
<dbReference type="STRING" id="1834516.BL253_21650"/>
<keyword evidence="2" id="KW-0378">Hydrolase</keyword>
<protein>
    <recommendedName>
        <fullName evidence="4">Mannosylglycerate hydrolase MGH1-like glycoside hydrolase domain-containing protein</fullName>
    </recommendedName>
</protein>
<evidence type="ECO:0000256" key="2">
    <source>
        <dbReference type="ARBA" id="ARBA00022801"/>
    </source>
</evidence>
<dbReference type="GO" id="GO:0009311">
    <property type="term" value="P:oligosaccharide metabolic process"/>
    <property type="evidence" value="ECO:0007669"/>
    <property type="project" value="InterPro"/>
</dbReference>
<proteinExistence type="inferred from homology"/>
<dbReference type="PANTHER" id="PTHR10412">
    <property type="entry name" value="MANNOSYL-OLIGOSACCHARIDE GLUCOSIDASE"/>
    <property type="match status" value="1"/>
</dbReference>
<sequence length="426" mass="47107">MLRANDGGGFTRPSARLYPHQWLWDSCFVAIGLRHVDVERAAGEVLSLFVGQWPSGMLPHIRFCPAIGEPYHADPGLWGVRDAVEAPPVVETSGVTQPPLVAEAVARVGAAMPARRRLAFYRRVLPGLVAYHEWLYRERDPENTGLVSVVHPWESGMDDTPPWSDAVRDLAPAKVRAVRDAGDLDVLEGLRRDNKAVPAQERIAADELFTLYELTGRLRAVRYRFDELRAAGLPSIRDVGFNAVLVRANRQLETVAADAGLELPTGLLRAMRTTRDAFRNVLAGGFPRHQDARTGRLLPDETVAGFLALYAGVLPPEQAGRLAGQLFDARWTGRYGPASLPFDAPAFDPGRYWRGPVWPMVNWLLVDGLRRSGRVAEARRLRDETVELVVRSGRTYEYYSPVDGGGHGAPDFAPTAAVFLDMIYAE</sequence>
<feature type="domain" description="Mannosylglycerate hydrolase MGH1-like glycoside hydrolase" evidence="4">
    <location>
        <begin position="18"/>
        <end position="412"/>
    </location>
</feature>
<dbReference type="Pfam" id="PF22422">
    <property type="entry name" value="MGH1-like_GH"/>
    <property type="match status" value="1"/>
</dbReference>
<dbReference type="AlphaFoldDB" id="A0A1V2I754"/>
<keyword evidence="6" id="KW-1185">Reference proteome</keyword>
<gene>
    <name evidence="5" type="ORF">BL253_21650</name>
</gene>
<dbReference type="InterPro" id="IPR012341">
    <property type="entry name" value="6hp_glycosidase-like_sf"/>
</dbReference>
<dbReference type="GO" id="GO:0006487">
    <property type="term" value="P:protein N-linked glycosylation"/>
    <property type="evidence" value="ECO:0007669"/>
    <property type="project" value="TreeGrafter"/>
</dbReference>
<accession>A0A1V2I754</accession>
<evidence type="ECO:0000256" key="3">
    <source>
        <dbReference type="ARBA" id="ARBA00023295"/>
    </source>
</evidence>
<dbReference type="InterPro" id="IPR004888">
    <property type="entry name" value="Glycoside_hydrolase_63"/>
</dbReference>
<dbReference type="PANTHER" id="PTHR10412:SF11">
    <property type="entry name" value="MANNOSYL-OLIGOSACCHARIDE GLUCOSIDASE"/>
    <property type="match status" value="1"/>
</dbReference>
<organism evidence="5 6">
    <name type="scientific">Pseudofrankia asymbiotica</name>
    <dbReference type="NCBI Taxonomy" id="1834516"/>
    <lineage>
        <taxon>Bacteria</taxon>
        <taxon>Bacillati</taxon>
        <taxon>Actinomycetota</taxon>
        <taxon>Actinomycetes</taxon>
        <taxon>Frankiales</taxon>
        <taxon>Frankiaceae</taxon>
        <taxon>Pseudofrankia</taxon>
    </lineage>
</organism>